<accession>A0A8S5NSB1</accession>
<reference evidence="1" key="1">
    <citation type="journal article" date="2021" name="Proc. Natl. Acad. Sci. U.S.A.">
        <title>A Catalog of Tens of Thousands of Viruses from Human Metagenomes Reveals Hidden Associations with Chronic Diseases.</title>
        <authorList>
            <person name="Tisza M.J."/>
            <person name="Buck C.B."/>
        </authorList>
    </citation>
    <scope>NUCLEOTIDE SEQUENCE</scope>
    <source>
        <strain evidence="1">CtEpl1</strain>
    </source>
</reference>
<name>A0A8S5NSB1_9CAUD</name>
<evidence type="ECO:0000313" key="1">
    <source>
        <dbReference type="EMBL" id="DAD97112.1"/>
    </source>
</evidence>
<sequence>MLRYAKRSKAIKSDIGLTENDKLHYLRIGCMKWVNR</sequence>
<organism evidence="1">
    <name type="scientific">Caudovirales sp. ctEpl1</name>
    <dbReference type="NCBI Taxonomy" id="2826770"/>
    <lineage>
        <taxon>Viruses</taxon>
        <taxon>Duplodnaviria</taxon>
        <taxon>Heunggongvirae</taxon>
        <taxon>Uroviricota</taxon>
        <taxon>Caudoviricetes</taxon>
    </lineage>
</organism>
<dbReference type="EMBL" id="BK015230">
    <property type="protein sequence ID" value="DAD97112.1"/>
    <property type="molecule type" value="Genomic_DNA"/>
</dbReference>
<protein>
    <submittedName>
        <fullName evidence="1">Uncharacterized protein</fullName>
    </submittedName>
</protein>
<proteinExistence type="predicted"/>